<evidence type="ECO:0000313" key="2">
    <source>
        <dbReference type="WBParaSite" id="Minc3s00655g15673"/>
    </source>
</evidence>
<proteinExistence type="predicted"/>
<organism evidence="1 3">
    <name type="scientific">Meloidogyne incognita</name>
    <name type="common">Southern root-knot nematode worm</name>
    <name type="synonym">Oxyuris incognita</name>
    <dbReference type="NCBI Taxonomy" id="6306"/>
    <lineage>
        <taxon>Eukaryota</taxon>
        <taxon>Metazoa</taxon>
        <taxon>Ecdysozoa</taxon>
        <taxon>Nematoda</taxon>
        <taxon>Chromadorea</taxon>
        <taxon>Rhabditida</taxon>
        <taxon>Tylenchina</taxon>
        <taxon>Tylenchomorpha</taxon>
        <taxon>Tylenchoidea</taxon>
        <taxon>Meloidogynidae</taxon>
        <taxon>Meloidogyninae</taxon>
        <taxon>Meloidogyne</taxon>
        <taxon>Meloidogyne incognita group</taxon>
    </lineage>
</organism>
<dbReference type="WBParaSite" id="Minc3s00655g15673">
    <property type="protein sequence ID" value="Minc3s00655g15673"/>
    <property type="gene ID" value="Minc3s00655g15673"/>
</dbReference>
<reference evidence="2 3" key="1">
    <citation type="submission" date="2022-11" db="UniProtKB">
        <authorList>
            <consortium name="WormBaseParasite"/>
        </authorList>
    </citation>
    <scope>IDENTIFICATION</scope>
</reference>
<accession>A0A914N6X1</accession>
<sequence>MCTSINGYLSKLILGMEGRLDGLLLSIKPGKAVFFLGRGLVDFCIPRAHAQEDFWL</sequence>
<evidence type="ECO:0000313" key="3">
    <source>
        <dbReference type="WBParaSite" id="Minc3s03298g33450"/>
    </source>
</evidence>
<evidence type="ECO:0000313" key="1">
    <source>
        <dbReference type="Proteomes" id="UP000887563"/>
    </source>
</evidence>
<dbReference type="AlphaFoldDB" id="A0A914N6X1"/>
<keyword evidence="1" id="KW-1185">Reference proteome</keyword>
<protein>
    <submittedName>
        <fullName evidence="2 3">Uncharacterized protein</fullName>
    </submittedName>
</protein>
<name>A0A914N6X1_MELIC</name>
<dbReference type="Proteomes" id="UP000887563">
    <property type="component" value="Unplaced"/>
</dbReference>
<dbReference type="WBParaSite" id="Minc3s03298g33450">
    <property type="protein sequence ID" value="Minc3s03298g33450"/>
    <property type="gene ID" value="Minc3s03298g33450"/>
</dbReference>